<dbReference type="Pfam" id="PF24391">
    <property type="entry name" value="HD-CE"/>
    <property type="match status" value="1"/>
</dbReference>
<sequence>MKLHEYILDKKNIYLAIYSVKSYVFDTKLLSRNDKKLLISLIDPFNEVLINETIESVKKILKNILDDQEYLFETQVYFKPKEYNEENSPIYRPIHTSDLKQLIAMVALMHPLIYEIPSDANEWKLNLSNYSRLIPNNFYGNRVSKKPEELFKKWNEQYKKYTQTANEYFNLFHESKEYKYELKLDLKNFFPSVNPLVIYGILIEKIPVTLNNKVDVEVFKNIIYKLLVSRVTNINSEYAKKLYYGTSNVKINYTRGIAQGLPQSYFFGNICMTKISEIFEKKYSGKSVYYVDDSYIYTNIFILDNDDFKDQLMDVNKQIENMIDTYLNLVTNEDIITCKKTYHEFSEMLTSQNENPYLVCVHTEGKSRYTKIQDVKDGEVYLKALSREASQIGADIMSTYSEEEDETMLHRTEALLASIEEERNNDLTNREGYKEKLERYYKFFKYREIRLRLKEEKGVNKSLFEILVGEIDNEILNSNDKFNGYKLLDNNIDAKLFFDRYKKDIWQTALSILISNTIYEHEHEHIRKYIRTIIDKSYSDQLRECSYVLKVYIDYLENNEIETNYDYYATLNNQVNKKMIQFANLNSKVMKKEFEDVKLTGLNENILSSYAICSQNFIETCKIVNLNSNRLQRMFLNAVYSKVFKVSLSEDVVLSSYDKKGITYGELRALVYLRNTNCDVKKFLKWKMEIMSPDNFQNVDYTIFEVIGAYEKYVKLPENIDELILVHKYTCDVWKNGAKHLYFYTLHNQEHAVDLVKNIIKIVKTISYLKITNYDYYMLFIACYLHDISMVRIASSSDFILDTGDSVKIVTELEQEWSKSHSTIETKNTIFQAYKLLDGYFENEIRSKHAQESAEEIRRRSDLNFLNSGVRECVAEIAESHMMDANDIYFMRGDAKKKLISYKFDKILLRFADLLDMSERRVSKPILNHNIDNMSSISAFHWVSHLLTEGYELTSNYIRNDNGIEENLSPGSIIEKVTLTIFVKLSQLSKLEPCVCKFGKIKEDTISNEGFEIEIINDKTYCRSDKCNFLCRWFNEKNEYLLQEMNALEAYLSRVPKKERFYSSKIVIKVVIINPTDISDEQFKIIKEKISE</sequence>
<name>A0A316M7Q2_9CLOT</name>
<dbReference type="SUPFAM" id="SSF109604">
    <property type="entry name" value="HD-domain/PDEase-like"/>
    <property type="match status" value="1"/>
</dbReference>
<organism evidence="2 3">
    <name type="scientific">Clostridium cadaveris</name>
    <dbReference type="NCBI Taxonomy" id="1529"/>
    <lineage>
        <taxon>Bacteria</taxon>
        <taxon>Bacillati</taxon>
        <taxon>Bacillota</taxon>
        <taxon>Clostridia</taxon>
        <taxon>Eubacteriales</taxon>
        <taxon>Clostridiaceae</taxon>
        <taxon>Clostridium</taxon>
    </lineage>
</organism>
<dbReference type="Proteomes" id="UP000246114">
    <property type="component" value="Unassembled WGS sequence"/>
</dbReference>
<reference evidence="2 3" key="1">
    <citation type="submission" date="2018-03" db="EMBL/GenBank/DDBJ databases">
        <title>The uncultured portion of the human microbiome is neutrally assembled.</title>
        <authorList>
            <person name="Jeraldo P."/>
            <person name="Boardman L."/>
            <person name="White B.A."/>
            <person name="Nelson H."/>
            <person name="Goldenfeld N."/>
            <person name="Chia N."/>
        </authorList>
    </citation>
    <scope>NUCLEOTIDE SEQUENCE [LARGE SCALE GENOMIC DNA]</scope>
    <source>
        <strain evidence="2">CIM:MAG 903</strain>
    </source>
</reference>
<dbReference type="InterPro" id="IPR056471">
    <property type="entry name" value="HD-CE"/>
</dbReference>
<protein>
    <recommendedName>
        <fullName evidence="1">HD-CE domain-containing protein</fullName>
    </recommendedName>
</protein>
<gene>
    <name evidence="2" type="ORF">DBY38_10380</name>
</gene>
<proteinExistence type="predicted"/>
<comment type="caution">
    <text evidence="2">The sequence shown here is derived from an EMBL/GenBank/DDBJ whole genome shotgun (WGS) entry which is preliminary data.</text>
</comment>
<evidence type="ECO:0000259" key="1">
    <source>
        <dbReference type="Pfam" id="PF24391"/>
    </source>
</evidence>
<accession>A0A316M7Q2</accession>
<evidence type="ECO:0000313" key="3">
    <source>
        <dbReference type="Proteomes" id="UP000246114"/>
    </source>
</evidence>
<dbReference type="AlphaFoldDB" id="A0A316M7Q2"/>
<evidence type="ECO:0000313" key="2">
    <source>
        <dbReference type="EMBL" id="PWL52533.1"/>
    </source>
</evidence>
<feature type="domain" description="HD-CE" evidence="1">
    <location>
        <begin position="744"/>
        <end position="961"/>
    </location>
</feature>
<dbReference type="EMBL" id="QAMZ01000048">
    <property type="protein sequence ID" value="PWL52533.1"/>
    <property type="molecule type" value="Genomic_DNA"/>
</dbReference>